<dbReference type="PANTHER" id="PTHR42794">
    <property type="entry name" value="HEMIN IMPORT ATP-BINDING PROTEIN HMUV"/>
    <property type="match status" value="1"/>
</dbReference>
<protein>
    <submittedName>
        <fullName evidence="7">ABC transporter ATP-binding protein</fullName>
    </submittedName>
</protein>
<feature type="domain" description="ABC transporter" evidence="5">
    <location>
        <begin position="6"/>
        <end position="245"/>
    </location>
</feature>
<sequence length="261" mass="29328">MKDEKMKTETIVKIEHLSFSYPSFSLKDVSFEVRKGSFFGIIGPNGSGKTTLLSLIMKFQKPKSGKIAVDGNDVLRLSHKKLAQLVAYIAQDFNPAYDFTVEELVEMGGIPRSPHFFETPVYEEELENALKTVDLLEYRKRIFSTLSGGQQRRVLIARAIYQNTPIIIADELVNHLDLGQAIKVLDYLKQLTERGKTIIGTFHDITLAAKYCDEIAVMKDGKIIAIGKPLDVVNREILSNVYGVSLNVIRHPDKGYPVILI</sequence>
<dbReference type="EMBL" id="DTBH01000043">
    <property type="protein sequence ID" value="HGQ76660.1"/>
    <property type="molecule type" value="Genomic_DNA"/>
</dbReference>
<dbReference type="SMART" id="SM00382">
    <property type="entry name" value="AAA"/>
    <property type="match status" value="1"/>
</dbReference>
<dbReference type="EMBL" id="DSZT01000157">
    <property type="protein sequence ID" value="HGU42239.1"/>
    <property type="molecule type" value="Genomic_DNA"/>
</dbReference>
<dbReference type="PROSITE" id="PS50893">
    <property type="entry name" value="ABC_TRANSPORTER_2"/>
    <property type="match status" value="1"/>
</dbReference>
<keyword evidence="4" id="KW-1278">Translocase</keyword>
<dbReference type="CDD" id="cd03214">
    <property type="entry name" value="ABC_Iron-Siderophores_B12_Hemin"/>
    <property type="match status" value="1"/>
</dbReference>
<dbReference type="PROSITE" id="PS00211">
    <property type="entry name" value="ABC_TRANSPORTER_1"/>
    <property type="match status" value="1"/>
</dbReference>
<evidence type="ECO:0000256" key="1">
    <source>
        <dbReference type="ARBA" id="ARBA00022448"/>
    </source>
</evidence>
<dbReference type="Pfam" id="PF00005">
    <property type="entry name" value="ABC_tran"/>
    <property type="match status" value="1"/>
</dbReference>
<dbReference type="Gene3D" id="3.40.50.300">
    <property type="entry name" value="P-loop containing nucleotide triphosphate hydrolases"/>
    <property type="match status" value="1"/>
</dbReference>
<evidence type="ECO:0000259" key="5">
    <source>
        <dbReference type="PROSITE" id="PS50893"/>
    </source>
</evidence>
<gene>
    <name evidence="7" type="ORF">ENT72_04900</name>
    <name evidence="6" type="ORF">ENU12_01775</name>
</gene>
<dbReference type="InterPro" id="IPR027417">
    <property type="entry name" value="P-loop_NTPase"/>
</dbReference>
<evidence type="ECO:0000313" key="6">
    <source>
        <dbReference type="EMBL" id="HGQ76660.1"/>
    </source>
</evidence>
<dbReference type="GO" id="GO:0005524">
    <property type="term" value="F:ATP binding"/>
    <property type="evidence" value="ECO:0007669"/>
    <property type="project" value="UniProtKB-KW"/>
</dbReference>
<dbReference type="PANTHER" id="PTHR42794:SF1">
    <property type="entry name" value="HEMIN IMPORT ATP-BINDING PROTEIN HMUV"/>
    <property type="match status" value="1"/>
</dbReference>
<evidence type="ECO:0000313" key="7">
    <source>
        <dbReference type="EMBL" id="HGU42239.1"/>
    </source>
</evidence>
<evidence type="ECO:0000256" key="3">
    <source>
        <dbReference type="ARBA" id="ARBA00022840"/>
    </source>
</evidence>
<comment type="caution">
    <text evidence="7">The sequence shown here is derived from an EMBL/GenBank/DDBJ whole genome shotgun (WGS) entry which is preliminary data.</text>
</comment>
<reference evidence="7" key="1">
    <citation type="journal article" date="2020" name="mSystems">
        <title>Genome- and Community-Level Interaction Insights into Carbon Utilization and Element Cycling Functions of Hydrothermarchaeota in Hydrothermal Sediment.</title>
        <authorList>
            <person name="Zhou Z."/>
            <person name="Liu Y."/>
            <person name="Xu W."/>
            <person name="Pan J."/>
            <person name="Luo Z.H."/>
            <person name="Li M."/>
        </authorList>
    </citation>
    <scope>NUCLEOTIDE SEQUENCE [LARGE SCALE GENOMIC DNA]</scope>
    <source>
        <strain evidence="7">SpSt-604</strain>
        <strain evidence="6">SpSt-640</strain>
    </source>
</reference>
<dbReference type="GO" id="GO:0016887">
    <property type="term" value="F:ATP hydrolysis activity"/>
    <property type="evidence" value="ECO:0007669"/>
    <property type="project" value="InterPro"/>
</dbReference>
<dbReference type="SUPFAM" id="SSF52540">
    <property type="entry name" value="P-loop containing nucleoside triphosphate hydrolases"/>
    <property type="match status" value="1"/>
</dbReference>
<keyword evidence="2" id="KW-0547">Nucleotide-binding</keyword>
<keyword evidence="3 7" id="KW-0067">ATP-binding</keyword>
<proteinExistence type="predicted"/>
<dbReference type="AlphaFoldDB" id="A0A7C4RYA9"/>
<evidence type="ECO:0000256" key="2">
    <source>
        <dbReference type="ARBA" id="ARBA00022741"/>
    </source>
</evidence>
<keyword evidence="1" id="KW-0813">Transport</keyword>
<dbReference type="InterPro" id="IPR003593">
    <property type="entry name" value="AAA+_ATPase"/>
</dbReference>
<organism evidence="7">
    <name type="scientific">Fervidobacterium pennivorans</name>
    <dbReference type="NCBI Taxonomy" id="93466"/>
    <lineage>
        <taxon>Bacteria</taxon>
        <taxon>Thermotogati</taxon>
        <taxon>Thermotogota</taxon>
        <taxon>Thermotogae</taxon>
        <taxon>Thermotogales</taxon>
        <taxon>Fervidobacteriaceae</taxon>
        <taxon>Fervidobacterium</taxon>
    </lineage>
</organism>
<dbReference type="FunFam" id="3.40.50.300:FF:000134">
    <property type="entry name" value="Iron-enterobactin ABC transporter ATP-binding protein"/>
    <property type="match status" value="1"/>
</dbReference>
<evidence type="ECO:0000256" key="4">
    <source>
        <dbReference type="ARBA" id="ARBA00022967"/>
    </source>
</evidence>
<dbReference type="InterPro" id="IPR017871">
    <property type="entry name" value="ABC_transporter-like_CS"/>
</dbReference>
<dbReference type="InterPro" id="IPR003439">
    <property type="entry name" value="ABC_transporter-like_ATP-bd"/>
</dbReference>
<accession>A0A7C4RYA9</accession>
<name>A0A7C4RYA9_FERPE</name>